<feature type="transmembrane region" description="Helical" evidence="6">
    <location>
        <begin position="229"/>
        <end position="248"/>
    </location>
</feature>
<gene>
    <name evidence="9" type="ORF">BCR44DRAFT_35462</name>
</gene>
<dbReference type="PANTHER" id="PTHR31082">
    <property type="entry name" value="PHEROMONE-REGULATED MEMBRANE PROTEIN 10"/>
    <property type="match status" value="1"/>
</dbReference>
<dbReference type="GO" id="GO:0016020">
    <property type="term" value="C:membrane"/>
    <property type="evidence" value="ECO:0007669"/>
    <property type="project" value="UniProtKB-SubCell"/>
</dbReference>
<feature type="transmembrane region" description="Helical" evidence="6">
    <location>
        <begin position="278"/>
        <end position="298"/>
    </location>
</feature>
<dbReference type="InterPro" id="IPR010619">
    <property type="entry name" value="ThrE-like_N"/>
</dbReference>
<dbReference type="InterPro" id="IPR024528">
    <property type="entry name" value="ThrE_2"/>
</dbReference>
<evidence type="ECO:0000256" key="6">
    <source>
        <dbReference type="SAM" id="Phobius"/>
    </source>
</evidence>
<dbReference type="EMBL" id="MCFL01000020">
    <property type="protein sequence ID" value="ORZ35827.1"/>
    <property type="molecule type" value="Genomic_DNA"/>
</dbReference>
<feature type="transmembrane region" description="Helical" evidence="6">
    <location>
        <begin position="156"/>
        <end position="182"/>
    </location>
</feature>
<feature type="transmembrane region" description="Helical" evidence="6">
    <location>
        <begin position="66"/>
        <end position="82"/>
    </location>
</feature>
<evidence type="ECO:0000256" key="5">
    <source>
        <dbReference type="ARBA" id="ARBA00034125"/>
    </source>
</evidence>
<proteinExistence type="inferred from homology"/>
<dbReference type="Pfam" id="PF06738">
    <property type="entry name" value="ThrE"/>
    <property type="match status" value="1"/>
</dbReference>
<evidence type="ECO:0000256" key="4">
    <source>
        <dbReference type="ARBA" id="ARBA00023136"/>
    </source>
</evidence>
<dbReference type="OrthoDB" id="413008at2759"/>
<accession>A0A1Y2HMI5</accession>
<feature type="transmembrane region" description="Helical" evidence="6">
    <location>
        <begin position="318"/>
        <end position="336"/>
    </location>
</feature>
<feature type="transmembrane region" description="Helical" evidence="6">
    <location>
        <begin position="202"/>
        <end position="222"/>
    </location>
</feature>
<feature type="transmembrane region" description="Helical" evidence="6">
    <location>
        <begin position="89"/>
        <end position="106"/>
    </location>
</feature>
<feature type="domain" description="Threonine/serine exporter-like N-terminal" evidence="7">
    <location>
        <begin position="15"/>
        <end position="173"/>
    </location>
</feature>
<dbReference type="STRING" id="765915.A0A1Y2HMI5"/>
<protein>
    <recommendedName>
        <fullName evidence="11">Threonine/serine exporter-like N-terminal domain-containing protein</fullName>
    </recommendedName>
</protein>
<evidence type="ECO:0000313" key="9">
    <source>
        <dbReference type="EMBL" id="ORZ35827.1"/>
    </source>
</evidence>
<evidence type="ECO:0000256" key="1">
    <source>
        <dbReference type="ARBA" id="ARBA00004141"/>
    </source>
</evidence>
<evidence type="ECO:0000256" key="2">
    <source>
        <dbReference type="ARBA" id="ARBA00022692"/>
    </source>
</evidence>
<dbReference type="AlphaFoldDB" id="A0A1Y2HMI5"/>
<dbReference type="Pfam" id="PF12821">
    <property type="entry name" value="ThrE_2"/>
    <property type="match status" value="1"/>
</dbReference>
<evidence type="ECO:0008006" key="11">
    <source>
        <dbReference type="Google" id="ProtNLM"/>
    </source>
</evidence>
<reference evidence="9 10" key="1">
    <citation type="submission" date="2016-07" db="EMBL/GenBank/DDBJ databases">
        <title>Pervasive Adenine N6-methylation of Active Genes in Fungi.</title>
        <authorList>
            <consortium name="DOE Joint Genome Institute"/>
            <person name="Mondo S.J."/>
            <person name="Dannebaum R.O."/>
            <person name="Kuo R.C."/>
            <person name="Labutti K."/>
            <person name="Haridas S."/>
            <person name="Kuo A."/>
            <person name="Salamov A."/>
            <person name="Ahrendt S.R."/>
            <person name="Lipzen A."/>
            <person name="Sullivan W."/>
            <person name="Andreopoulos W.B."/>
            <person name="Clum A."/>
            <person name="Lindquist E."/>
            <person name="Daum C."/>
            <person name="Ramamoorthy G.K."/>
            <person name="Gryganskyi A."/>
            <person name="Culley D."/>
            <person name="Magnuson J.K."/>
            <person name="James T.Y."/>
            <person name="O'Malley M.A."/>
            <person name="Stajich J.E."/>
            <person name="Spatafora J.W."/>
            <person name="Visel A."/>
            <person name="Grigoriev I.V."/>
        </authorList>
    </citation>
    <scope>NUCLEOTIDE SEQUENCE [LARGE SCALE GENOMIC DNA]</scope>
    <source>
        <strain evidence="9 10">PL171</strain>
    </source>
</reference>
<evidence type="ECO:0000259" key="7">
    <source>
        <dbReference type="Pfam" id="PF06738"/>
    </source>
</evidence>
<comment type="caution">
    <text evidence="9">The sequence shown here is derived from an EMBL/GenBank/DDBJ whole genome shotgun (WGS) entry which is preliminary data.</text>
</comment>
<feature type="transmembrane region" description="Helical" evidence="6">
    <location>
        <begin position="254"/>
        <end position="271"/>
    </location>
</feature>
<keyword evidence="3 6" id="KW-1133">Transmembrane helix</keyword>
<keyword evidence="2 6" id="KW-0812">Transmembrane</keyword>
<sequence length="355" mass="37861">MGIHKTPKSLIQTLSLSPLQLQAYTDELDAILAAPDTFPRWLTVLCQGTTGMLLAALWIPVTPLDLTFTFLMGIVHGLMLVAEQQYKIMAMDVGIPLVVGALARAAELWLGRDQVCFATMAVMSSFSYFPGVPITLAMVEFAAYNTMTGVVRLLDAFLRIFKLGFGMVMGAAITSAIALGHSGMGDTTCMSTRRPGSVVVKTMYPVIPLVAIPLVCGMNVVLKAQYRQFGWMVLVGGSSLATYLIALINDLDPGIAASICSLVASLLSQLLANRFNHVGIATLIAGLIWLNPGPPFIRGAMLMLNQDIQSSVVFATEAVVRALSIILGLYVSRLLVTPVLRAGRGGGSRLADLSA</sequence>
<dbReference type="InterPro" id="IPR051361">
    <property type="entry name" value="ThrE/Ser_Exporter"/>
</dbReference>
<name>A0A1Y2HMI5_9FUNG</name>
<dbReference type="PANTHER" id="PTHR31082:SF4">
    <property type="entry name" value="PHEROMONE-REGULATED MEMBRANE PROTEIN 10"/>
    <property type="match status" value="1"/>
</dbReference>
<evidence type="ECO:0000256" key="3">
    <source>
        <dbReference type="ARBA" id="ARBA00022989"/>
    </source>
</evidence>
<evidence type="ECO:0000313" key="10">
    <source>
        <dbReference type="Proteomes" id="UP000193411"/>
    </source>
</evidence>
<keyword evidence="4 6" id="KW-0472">Membrane</keyword>
<feature type="transmembrane region" description="Helical" evidence="6">
    <location>
        <begin position="126"/>
        <end position="144"/>
    </location>
</feature>
<evidence type="ECO:0000259" key="8">
    <source>
        <dbReference type="Pfam" id="PF12821"/>
    </source>
</evidence>
<comment type="similarity">
    <text evidence="5">Belongs to the ThrE exporter (TC 2.A.79) family.</text>
</comment>
<comment type="subcellular location">
    <subcellularLocation>
        <location evidence="1">Membrane</location>
        <topology evidence="1">Multi-pass membrane protein</topology>
    </subcellularLocation>
</comment>
<dbReference type="Proteomes" id="UP000193411">
    <property type="component" value="Unassembled WGS sequence"/>
</dbReference>
<organism evidence="9 10">
    <name type="scientific">Catenaria anguillulae PL171</name>
    <dbReference type="NCBI Taxonomy" id="765915"/>
    <lineage>
        <taxon>Eukaryota</taxon>
        <taxon>Fungi</taxon>
        <taxon>Fungi incertae sedis</taxon>
        <taxon>Blastocladiomycota</taxon>
        <taxon>Blastocladiomycetes</taxon>
        <taxon>Blastocladiales</taxon>
        <taxon>Catenariaceae</taxon>
        <taxon>Catenaria</taxon>
    </lineage>
</organism>
<keyword evidence="10" id="KW-1185">Reference proteome</keyword>
<feature type="domain" description="Threonine/Serine exporter ThrE" evidence="8">
    <location>
        <begin position="216"/>
        <end position="333"/>
    </location>
</feature>
<dbReference type="GO" id="GO:0022857">
    <property type="term" value="F:transmembrane transporter activity"/>
    <property type="evidence" value="ECO:0007669"/>
    <property type="project" value="InterPro"/>
</dbReference>